<keyword evidence="2" id="KW-1185">Reference proteome</keyword>
<reference evidence="2" key="1">
    <citation type="journal article" date="2019" name="Int. J. Syst. Evol. Microbiol.">
        <title>The Global Catalogue of Microorganisms (GCM) 10K type strain sequencing project: providing services to taxonomists for standard genome sequencing and annotation.</title>
        <authorList>
            <consortium name="The Broad Institute Genomics Platform"/>
            <consortium name="The Broad Institute Genome Sequencing Center for Infectious Disease"/>
            <person name="Wu L."/>
            <person name="Ma J."/>
        </authorList>
    </citation>
    <scope>NUCLEOTIDE SEQUENCE [LARGE SCALE GENOMIC DNA]</scope>
    <source>
        <strain evidence="2">CCUG 37865</strain>
    </source>
</reference>
<sequence length="41" mass="4535">MNKIIIIGSGVAGKSPLTRQLGEKLEMEVFKLDTLICVIKF</sequence>
<evidence type="ECO:0000313" key="1">
    <source>
        <dbReference type="EMBL" id="MFC4403800.1"/>
    </source>
</evidence>
<dbReference type="EMBL" id="JBHSDT010000008">
    <property type="protein sequence ID" value="MFC4403800.1"/>
    <property type="molecule type" value="Genomic_DNA"/>
</dbReference>
<dbReference type="Gene3D" id="3.40.50.300">
    <property type="entry name" value="P-loop containing nucleotide triphosphate hydrolases"/>
    <property type="match status" value="1"/>
</dbReference>
<name>A0ABV8WVQ7_9BACI</name>
<organism evidence="1 2">
    <name type="scientific">Gracilibacillus xinjiangensis</name>
    <dbReference type="NCBI Taxonomy" id="1193282"/>
    <lineage>
        <taxon>Bacteria</taxon>
        <taxon>Bacillati</taxon>
        <taxon>Bacillota</taxon>
        <taxon>Bacilli</taxon>
        <taxon>Bacillales</taxon>
        <taxon>Bacillaceae</taxon>
        <taxon>Gracilibacillus</taxon>
    </lineage>
</organism>
<evidence type="ECO:0000313" key="2">
    <source>
        <dbReference type="Proteomes" id="UP001595882"/>
    </source>
</evidence>
<dbReference type="InterPro" id="IPR027417">
    <property type="entry name" value="P-loop_NTPase"/>
</dbReference>
<protein>
    <submittedName>
        <fullName evidence="1">Uncharacterized protein</fullName>
    </submittedName>
</protein>
<comment type="caution">
    <text evidence="1">The sequence shown here is derived from an EMBL/GenBank/DDBJ whole genome shotgun (WGS) entry which is preliminary data.</text>
</comment>
<gene>
    <name evidence="1" type="ORF">ACFOY7_12030</name>
</gene>
<accession>A0ABV8WVQ7</accession>
<dbReference type="Proteomes" id="UP001595882">
    <property type="component" value="Unassembled WGS sequence"/>
</dbReference>
<proteinExistence type="predicted"/>
<dbReference type="RefSeq" id="WP_390252334.1">
    <property type="nucleotide sequence ID" value="NZ_JBHSDT010000008.1"/>
</dbReference>